<comment type="subunit">
    <text evidence="7">Part of the multisubunit TRAPP (transport protein particle) complex.</text>
</comment>
<dbReference type="PANTHER" id="PTHR20902:SF0">
    <property type="entry name" value="TRAFFICKING PROTEIN PARTICLE COMPLEX SUBUNIT 5"/>
    <property type="match status" value="1"/>
</dbReference>
<evidence type="ECO:0000313" key="9">
    <source>
        <dbReference type="Proteomes" id="UP000355283"/>
    </source>
</evidence>
<dbReference type="InterPro" id="IPR007194">
    <property type="entry name" value="TRAPP_component"/>
</dbReference>
<evidence type="ECO:0000256" key="5">
    <source>
        <dbReference type="ARBA" id="ARBA00022892"/>
    </source>
</evidence>
<keyword evidence="6 7" id="KW-0333">Golgi apparatus</keyword>
<dbReference type="PANTHER" id="PTHR20902">
    <property type="entry name" value="41-2 PROTEIN ANTIGEN-RELATED"/>
    <property type="match status" value="1"/>
</dbReference>
<comment type="subcellular location">
    <subcellularLocation>
        <location evidence="1">Endoplasmic reticulum</location>
    </subcellularLocation>
    <subcellularLocation>
        <location evidence="7">Golgi apparatus</location>
        <location evidence="7">cis-Golgi network</location>
    </subcellularLocation>
</comment>
<keyword evidence="4 7" id="KW-0256">Endoplasmic reticulum</keyword>
<gene>
    <name evidence="8" type="ORF">NSK_001892</name>
</gene>
<dbReference type="CDD" id="cd14943">
    <property type="entry name" value="TRAPPC5_Trs31"/>
    <property type="match status" value="1"/>
</dbReference>
<dbReference type="GO" id="GO:1990070">
    <property type="term" value="C:TRAPPI protein complex"/>
    <property type="evidence" value="ECO:0007669"/>
    <property type="project" value="TreeGrafter"/>
</dbReference>
<dbReference type="GO" id="GO:0006888">
    <property type="term" value="P:endoplasmic reticulum to Golgi vesicle-mediated transport"/>
    <property type="evidence" value="ECO:0007669"/>
    <property type="project" value="TreeGrafter"/>
</dbReference>
<dbReference type="SUPFAM" id="SSF111126">
    <property type="entry name" value="Ligand-binding domain in the NO signalling and Golgi transport"/>
    <property type="match status" value="1"/>
</dbReference>
<evidence type="ECO:0000313" key="8">
    <source>
        <dbReference type="EMBL" id="TFJ86804.1"/>
    </source>
</evidence>
<dbReference type="Proteomes" id="UP000355283">
    <property type="component" value="Unassembled WGS sequence"/>
</dbReference>
<dbReference type="PIRSF" id="PIRSF017479">
    <property type="entry name" value="TRAPP_I_complex_Trs31"/>
    <property type="match status" value="1"/>
</dbReference>
<name>A0A4D9D6Z8_9STRA</name>
<accession>A0A4D9D6Z8</accession>
<evidence type="ECO:0000256" key="2">
    <source>
        <dbReference type="ARBA" id="ARBA00006218"/>
    </source>
</evidence>
<dbReference type="GO" id="GO:1990071">
    <property type="term" value="C:TRAPPII protein complex"/>
    <property type="evidence" value="ECO:0007669"/>
    <property type="project" value="TreeGrafter"/>
</dbReference>
<evidence type="ECO:0000256" key="1">
    <source>
        <dbReference type="ARBA" id="ARBA00004240"/>
    </source>
</evidence>
<reference evidence="8 9" key="1">
    <citation type="submission" date="2019-01" db="EMBL/GenBank/DDBJ databases">
        <title>Nuclear Genome Assembly of the Microalgal Biofuel strain Nannochloropsis salina CCMP1776.</title>
        <authorList>
            <person name="Hovde B."/>
        </authorList>
    </citation>
    <scope>NUCLEOTIDE SEQUENCE [LARGE SCALE GENOMIC DNA]</scope>
    <source>
        <strain evidence="8 9">CCMP1776</strain>
    </source>
</reference>
<dbReference type="Pfam" id="PF04051">
    <property type="entry name" value="TRAPP"/>
    <property type="match status" value="1"/>
</dbReference>
<dbReference type="FunFam" id="3.30.1380.20:FF:000002">
    <property type="entry name" value="Trafficking protein particle complex subunit"/>
    <property type="match status" value="1"/>
</dbReference>
<sequence>MTESKRNAGSGGGGIRMLNILDRPLATKGRGGGGSEVSLSAFSFLFSEMVQYYQNRVLSIADLERKLEEAGYGVGHRVLELLAFREKQYRREIKLIGVLQFVSSTVWKALFNKVADSLERSTENEDEYMIHEREPITNVFVSAPADISQLNCAAYIAGIISGVLNGASYPAGVTAHHVAIGDGQREKTVFLIKFRQDVLRREAALSG</sequence>
<dbReference type="EMBL" id="SDOX01000007">
    <property type="protein sequence ID" value="TFJ86804.1"/>
    <property type="molecule type" value="Genomic_DNA"/>
</dbReference>
<dbReference type="OrthoDB" id="10254842at2759"/>
<comment type="similarity">
    <text evidence="2 7">Belongs to the TRAPP small subunits family. BET3 subfamily.</text>
</comment>
<evidence type="ECO:0000256" key="7">
    <source>
        <dbReference type="PIRNR" id="PIRNR017479"/>
    </source>
</evidence>
<keyword evidence="9" id="KW-1185">Reference proteome</keyword>
<comment type="caution">
    <text evidence="8">The sequence shown here is derived from an EMBL/GenBank/DDBJ whole genome shotgun (WGS) entry which is preliminary data.</text>
</comment>
<keyword evidence="3 7" id="KW-0813">Transport</keyword>
<dbReference type="GO" id="GO:0005783">
    <property type="term" value="C:endoplasmic reticulum"/>
    <property type="evidence" value="ECO:0007669"/>
    <property type="project" value="UniProtKB-SubCell"/>
</dbReference>
<dbReference type="InterPro" id="IPR016696">
    <property type="entry name" value="TRAPP-I_su5"/>
</dbReference>
<dbReference type="Gene3D" id="3.30.1380.20">
    <property type="entry name" value="Trafficking protein particle complex subunit 3"/>
    <property type="match status" value="1"/>
</dbReference>
<proteinExistence type="inferred from homology"/>
<evidence type="ECO:0000256" key="3">
    <source>
        <dbReference type="ARBA" id="ARBA00022448"/>
    </source>
</evidence>
<dbReference type="AlphaFoldDB" id="A0A4D9D6Z8"/>
<keyword evidence="5 7" id="KW-0931">ER-Golgi transport</keyword>
<dbReference type="InterPro" id="IPR024096">
    <property type="entry name" value="NO_sig/Golgi_transp_ligand-bd"/>
</dbReference>
<protein>
    <recommendedName>
        <fullName evidence="7">Trafficking protein particle complex subunit</fullName>
    </recommendedName>
</protein>
<evidence type="ECO:0000256" key="4">
    <source>
        <dbReference type="ARBA" id="ARBA00022824"/>
    </source>
</evidence>
<evidence type="ECO:0000256" key="6">
    <source>
        <dbReference type="ARBA" id="ARBA00023034"/>
    </source>
</evidence>
<dbReference type="GO" id="GO:1990072">
    <property type="term" value="C:TRAPPIII protein complex"/>
    <property type="evidence" value="ECO:0007669"/>
    <property type="project" value="TreeGrafter"/>
</dbReference>
<organism evidence="8 9">
    <name type="scientific">Nannochloropsis salina CCMP1776</name>
    <dbReference type="NCBI Taxonomy" id="1027361"/>
    <lineage>
        <taxon>Eukaryota</taxon>
        <taxon>Sar</taxon>
        <taxon>Stramenopiles</taxon>
        <taxon>Ochrophyta</taxon>
        <taxon>Eustigmatophyceae</taxon>
        <taxon>Eustigmatales</taxon>
        <taxon>Monodopsidaceae</taxon>
        <taxon>Microchloropsis</taxon>
        <taxon>Microchloropsis salina</taxon>
    </lineage>
</organism>